<dbReference type="InterPro" id="IPR036770">
    <property type="entry name" value="Ankyrin_rpt-contain_sf"/>
</dbReference>
<keyword evidence="3" id="KW-1185">Reference proteome</keyword>
<dbReference type="AlphaFoldDB" id="A0A8E2EP19"/>
<accession>A0A8E2EP19</accession>
<sequence length="625" mass="70811">MAPFKYESIDLKGPAFRLLLLLKGNIFEDIRCQLFHTRLHQGEFGMPYEALSYTWGGTEKTHRIIIDGYLMSVTHNLYLAMKHLRSEDNNRILWIDATCINQDNIHERGHQVQHMAAIYKEAEQVIIWLGTATNETDLMMDSIKRLQEEAIKYPYYPWIHSDKRWKHYWTITQSIAGYTGVYLDALQRKGLELLLGRSWFRRVWILQEVANAHTAVVVCGTKSVSARIFSLIPRLVGIDPEPHCQAVLDIFPGSARKHSWWNEKRDLRTLLMKFGKSEATDTRDIIYALFGISSDACNNDLLRADYSMSIQEVIQETTSFLLSFRQFDQRNLPRWTFPEFLQNLNSLIDVQITEGVVKAVAAHFDKEVMKLLLNQRGADVQITEEVVRAAAENWRNSKEVITLLLNRRGADVQITEEVLRAAAGNEWSGKEVVTLLLNRQGEDVQITEEVIKAAAGNKQSGKEVVRLLFDQQGADIQITEEVLRAAAGNKWSGEEVVRLLLDRQGVDVQITEEVLRAAAGNEGSGKEVVTLLLDQQGVDVQITEEVLRAAAGNKWSGKKVVTLLLNRRGADIQITEEVLRAAAGNEQSGKEVVTLLLDQQGADVWVTEEVVKVAIRNHKSGWDIC</sequence>
<dbReference type="Proteomes" id="UP000250140">
    <property type="component" value="Unassembled WGS sequence"/>
</dbReference>
<dbReference type="Pfam" id="PF23397">
    <property type="entry name" value="DUF7104"/>
    <property type="match status" value="9"/>
</dbReference>
<evidence type="ECO:0000313" key="2">
    <source>
        <dbReference type="EMBL" id="OCL02021.1"/>
    </source>
</evidence>
<reference evidence="2 3" key="1">
    <citation type="journal article" date="2016" name="Nat. Commun.">
        <title>Ectomycorrhizal ecology is imprinted in the genome of the dominant symbiotic fungus Cenococcum geophilum.</title>
        <authorList>
            <consortium name="DOE Joint Genome Institute"/>
            <person name="Peter M."/>
            <person name="Kohler A."/>
            <person name="Ohm R.A."/>
            <person name="Kuo A."/>
            <person name="Krutzmann J."/>
            <person name="Morin E."/>
            <person name="Arend M."/>
            <person name="Barry K.W."/>
            <person name="Binder M."/>
            <person name="Choi C."/>
            <person name="Clum A."/>
            <person name="Copeland A."/>
            <person name="Grisel N."/>
            <person name="Haridas S."/>
            <person name="Kipfer T."/>
            <person name="LaButti K."/>
            <person name="Lindquist E."/>
            <person name="Lipzen A."/>
            <person name="Maire R."/>
            <person name="Meier B."/>
            <person name="Mihaltcheva S."/>
            <person name="Molinier V."/>
            <person name="Murat C."/>
            <person name="Poggeler S."/>
            <person name="Quandt C.A."/>
            <person name="Sperisen C."/>
            <person name="Tritt A."/>
            <person name="Tisserant E."/>
            <person name="Crous P.W."/>
            <person name="Henrissat B."/>
            <person name="Nehls U."/>
            <person name="Egli S."/>
            <person name="Spatafora J.W."/>
            <person name="Grigoriev I.V."/>
            <person name="Martin F.M."/>
        </authorList>
    </citation>
    <scope>NUCLEOTIDE SEQUENCE [LARGE SCALE GENOMIC DNA]</scope>
    <source>
        <strain evidence="2 3">CBS 207.34</strain>
    </source>
</reference>
<dbReference type="OrthoDB" id="194358at2759"/>
<dbReference type="PANTHER" id="PTHR24148">
    <property type="entry name" value="ANKYRIN REPEAT DOMAIN-CONTAINING PROTEIN 39 HOMOLOG-RELATED"/>
    <property type="match status" value="1"/>
</dbReference>
<dbReference type="InterPro" id="IPR052895">
    <property type="entry name" value="HetReg/Transcr_Mod"/>
</dbReference>
<dbReference type="InterPro" id="IPR055530">
    <property type="entry name" value="DUF7104"/>
</dbReference>
<gene>
    <name evidence="2" type="ORF">AOQ84DRAFT_305516</name>
</gene>
<dbReference type="SUPFAM" id="SSF48403">
    <property type="entry name" value="Ankyrin repeat"/>
    <property type="match status" value="1"/>
</dbReference>
<feature type="domain" description="Heterokaryon incompatibility" evidence="1">
    <location>
        <begin position="48"/>
        <end position="208"/>
    </location>
</feature>
<dbReference type="Gene3D" id="1.20.5.340">
    <property type="match status" value="4"/>
</dbReference>
<dbReference type="InterPro" id="IPR010730">
    <property type="entry name" value="HET"/>
</dbReference>
<proteinExistence type="predicted"/>
<protein>
    <submittedName>
        <fullName evidence="2">HET-domain-containing protein</fullName>
    </submittedName>
</protein>
<evidence type="ECO:0000259" key="1">
    <source>
        <dbReference type="Pfam" id="PF06985"/>
    </source>
</evidence>
<organism evidence="2 3">
    <name type="scientific">Glonium stellatum</name>
    <dbReference type="NCBI Taxonomy" id="574774"/>
    <lineage>
        <taxon>Eukaryota</taxon>
        <taxon>Fungi</taxon>
        <taxon>Dikarya</taxon>
        <taxon>Ascomycota</taxon>
        <taxon>Pezizomycotina</taxon>
        <taxon>Dothideomycetes</taxon>
        <taxon>Pleosporomycetidae</taxon>
        <taxon>Gloniales</taxon>
        <taxon>Gloniaceae</taxon>
        <taxon>Glonium</taxon>
    </lineage>
</organism>
<evidence type="ECO:0000313" key="3">
    <source>
        <dbReference type="Proteomes" id="UP000250140"/>
    </source>
</evidence>
<dbReference type="Pfam" id="PF06985">
    <property type="entry name" value="HET"/>
    <property type="match status" value="1"/>
</dbReference>
<dbReference type="EMBL" id="KV751017">
    <property type="protein sequence ID" value="OCL02021.1"/>
    <property type="molecule type" value="Genomic_DNA"/>
</dbReference>
<name>A0A8E2EP19_9PEZI</name>
<dbReference type="PANTHER" id="PTHR24148:SF78">
    <property type="entry name" value="HETEROKARYON INCOMPATIBILITY DOMAIN-CONTAINING PROTEIN"/>
    <property type="match status" value="1"/>
</dbReference>